<gene>
    <name evidence="5" type="ORF">PVL29_003259</name>
</gene>
<dbReference type="PANTHER" id="PTHR31109">
    <property type="entry name" value="PROTEIN FAM207A"/>
    <property type="match status" value="1"/>
</dbReference>
<sequence length="157" mass="17682">MGLDNVRSESSKKGGKFEKKLKFYSKVRDTVASLSAKKGINKKKKLRSRQKKLKAYNLSSLSEVLPDLKGQEQPAPVTEFKVNCKSRQKLVMKEGNQLRTVLNHPIFHSDPLAAIHQHLLSTQPIPDEKQEKKSSKKGKKAKKQKSKASLGPQSMEM</sequence>
<feature type="region of interest" description="Disordered" evidence="4">
    <location>
        <begin position="115"/>
        <end position="157"/>
    </location>
</feature>
<comment type="caution">
    <text evidence="5">The sequence shown here is derived from an EMBL/GenBank/DDBJ whole genome shotgun (WGS) entry which is preliminary data.</text>
</comment>
<evidence type="ECO:0000256" key="1">
    <source>
        <dbReference type="ARBA" id="ARBA00004604"/>
    </source>
</evidence>
<keyword evidence="6" id="KW-1185">Reference proteome</keyword>
<dbReference type="AlphaFoldDB" id="A0AA39ADN0"/>
<evidence type="ECO:0000256" key="4">
    <source>
        <dbReference type="SAM" id="MobiDB-lite"/>
    </source>
</evidence>
<keyword evidence="3" id="KW-0539">Nucleus</keyword>
<evidence type="ECO:0000256" key="2">
    <source>
        <dbReference type="ARBA" id="ARBA00011022"/>
    </source>
</evidence>
<evidence type="ECO:0000313" key="5">
    <source>
        <dbReference type="EMBL" id="KAJ9705125.1"/>
    </source>
</evidence>
<dbReference type="Pfam" id="PF15341">
    <property type="entry name" value="SLX9"/>
    <property type="match status" value="1"/>
</dbReference>
<feature type="compositionally biased region" description="Basic residues" evidence="4">
    <location>
        <begin position="134"/>
        <end position="146"/>
    </location>
</feature>
<proteinExistence type="inferred from homology"/>
<organism evidence="5 6">
    <name type="scientific">Vitis rotundifolia</name>
    <name type="common">Muscadine grape</name>
    <dbReference type="NCBI Taxonomy" id="103349"/>
    <lineage>
        <taxon>Eukaryota</taxon>
        <taxon>Viridiplantae</taxon>
        <taxon>Streptophyta</taxon>
        <taxon>Embryophyta</taxon>
        <taxon>Tracheophyta</taxon>
        <taxon>Spermatophyta</taxon>
        <taxon>Magnoliopsida</taxon>
        <taxon>eudicotyledons</taxon>
        <taxon>Gunneridae</taxon>
        <taxon>Pentapetalae</taxon>
        <taxon>rosids</taxon>
        <taxon>Vitales</taxon>
        <taxon>Vitaceae</taxon>
        <taxon>Viteae</taxon>
        <taxon>Vitis</taxon>
    </lineage>
</organism>
<dbReference type="GO" id="GO:0005730">
    <property type="term" value="C:nucleolus"/>
    <property type="evidence" value="ECO:0007669"/>
    <property type="project" value="UniProtKB-SubCell"/>
</dbReference>
<reference evidence="5 6" key="1">
    <citation type="journal article" date="2023" name="BMC Biotechnol.">
        <title>Vitis rotundifolia cv Carlos genome sequencing.</title>
        <authorList>
            <person name="Huff M."/>
            <person name="Hulse-Kemp A."/>
            <person name="Scheffler B."/>
            <person name="Youngblood R."/>
            <person name="Simpson S."/>
            <person name="Babiker E."/>
            <person name="Staton M."/>
        </authorList>
    </citation>
    <scope>NUCLEOTIDE SEQUENCE [LARGE SCALE GENOMIC DNA]</scope>
    <source>
        <tissue evidence="5">Leaf</tissue>
    </source>
</reference>
<dbReference type="GO" id="GO:0000462">
    <property type="term" value="P:maturation of SSU-rRNA from tricistronic rRNA transcript (SSU-rRNA, 5.8S rRNA, LSU-rRNA)"/>
    <property type="evidence" value="ECO:0007669"/>
    <property type="project" value="InterPro"/>
</dbReference>
<comment type="subcellular location">
    <subcellularLocation>
        <location evidence="1">Nucleus</location>
        <location evidence="1">Nucleolus</location>
    </subcellularLocation>
</comment>
<evidence type="ECO:0000313" key="6">
    <source>
        <dbReference type="Proteomes" id="UP001168098"/>
    </source>
</evidence>
<dbReference type="GO" id="GO:0030686">
    <property type="term" value="C:90S preribosome"/>
    <property type="evidence" value="ECO:0007669"/>
    <property type="project" value="InterPro"/>
</dbReference>
<evidence type="ECO:0000256" key="3">
    <source>
        <dbReference type="ARBA" id="ARBA00023242"/>
    </source>
</evidence>
<dbReference type="GO" id="GO:0030688">
    <property type="term" value="C:preribosome, small subunit precursor"/>
    <property type="evidence" value="ECO:0007669"/>
    <property type="project" value="InterPro"/>
</dbReference>
<dbReference type="InterPro" id="IPR028160">
    <property type="entry name" value="Slx9-like"/>
</dbReference>
<dbReference type="Proteomes" id="UP001168098">
    <property type="component" value="Unassembled WGS sequence"/>
</dbReference>
<accession>A0AA39ADN0</accession>
<evidence type="ECO:0008006" key="7">
    <source>
        <dbReference type="Google" id="ProtNLM"/>
    </source>
</evidence>
<dbReference type="EMBL" id="JARBHA010000003">
    <property type="protein sequence ID" value="KAJ9705125.1"/>
    <property type="molecule type" value="Genomic_DNA"/>
</dbReference>
<name>A0AA39ADN0_VITRO</name>
<dbReference type="PANTHER" id="PTHR31109:SF2">
    <property type="entry name" value="RIBOSOME BIOGENESIS PROTEIN SLX9 HOMOLOG"/>
    <property type="match status" value="1"/>
</dbReference>
<protein>
    <recommendedName>
        <fullName evidence="7">Ribosome biogenesis protein slx9-like</fullName>
    </recommendedName>
</protein>
<comment type="similarity">
    <text evidence="2">Belongs to the SLX9 family.</text>
</comment>